<dbReference type="GO" id="GO:0003677">
    <property type="term" value="F:DNA binding"/>
    <property type="evidence" value="ECO:0007669"/>
    <property type="project" value="InterPro"/>
</dbReference>
<feature type="domain" description="RNA polymerase sigma-70 region 2" evidence="5">
    <location>
        <begin position="61"/>
        <end position="125"/>
    </location>
</feature>
<dbReference type="AlphaFoldDB" id="A0A5M6DK63"/>
<dbReference type="SUPFAM" id="SSF88659">
    <property type="entry name" value="Sigma3 and sigma4 domains of RNA polymerase sigma factors"/>
    <property type="match status" value="1"/>
</dbReference>
<protein>
    <submittedName>
        <fullName evidence="7">RNA polymerase sigma-70 factor</fullName>
    </submittedName>
</protein>
<comment type="similarity">
    <text evidence="1">Belongs to the sigma-70 factor family. ECF subfamily.</text>
</comment>
<reference evidence="7 8" key="1">
    <citation type="submission" date="2019-09" db="EMBL/GenBank/DDBJ databases">
        <title>Genome sequence and assembly of Adhaeribacter sp.</title>
        <authorList>
            <person name="Chhetri G."/>
        </authorList>
    </citation>
    <scope>NUCLEOTIDE SEQUENCE [LARGE SCALE GENOMIC DNA]</scope>
    <source>
        <strain evidence="7 8">DK36</strain>
    </source>
</reference>
<evidence type="ECO:0000256" key="1">
    <source>
        <dbReference type="ARBA" id="ARBA00010641"/>
    </source>
</evidence>
<organism evidence="7 8">
    <name type="scientific">Adhaeribacter rhizoryzae</name>
    <dbReference type="NCBI Taxonomy" id="2607907"/>
    <lineage>
        <taxon>Bacteria</taxon>
        <taxon>Pseudomonadati</taxon>
        <taxon>Bacteroidota</taxon>
        <taxon>Cytophagia</taxon>
        <taxon>Cytophagales</taxon>
        <taxon>Hymenobacteraceae</taxon>
        <taxon>Adhaeribacter</taxon>
    </lineage>
</organism>
<keyword evidence="3" id="KW-0731">Sigma factor</keyword>
<dbReference type="GO" id="GO:0016987">
    <property type="term" value="F:sigma factor activity"/>
    <property type="evidence" value="ECO:0007669"/>
    <property type="project" value="UniProtKB-KW"/>
</dbReference>
<dbReference type="SUPFAM" id="SSF88946">
    <property type="entry name" value="Sigma2 domain of RNA polymerase sigma factors"/>
    <property type="match status" value="1"/>
</dbReference>
<dbReference type="InterPro" id="IPR013325">
    <property type="entry name" value="RNA_pol_sigma_r2"/>
</dbReference>
<proteinExistence type="inferred from homology"/>
<dbReference type="Gene3D" id="1.10.1740.10">
    <property type="match status" value="1"/>
</dbReference>
<dbReference type="Pfam" id="PF04542">
    <property type="entry name" value="Sigma70_r2"/>
    <property type="match status" value="1"/>
</dbReference>
<dbReference type="EMBL" id="VWSF01000006">
    <property type="protein sequence ID" value="KAA5546766.1"/>
    <property type="molecule type" value="Genomic_DNA"/>
</dbReference>
<dbReference type="NCBIfam" id="TIGR02985">
    <property type="entry name" value="Sig70_bacteroi1"/>
    <property type="match status" value="1"/>
</dbReference>
<sequence>MWYGTFIDYSNLKIILAIRIFPKQSLLAPLFSMAVNLKNFTDEQLLVFLKENNELAFDEIYNRYWATLFSQAYKRLGNKETTEELLQDLFTKLWVNRHQITLTSTLSAYLAVSIKYLVLNQVAKEAVRTRFAVAQKQVQVTHNNLTEETIISQELEGLVAQEVAKLAPKCKSVFVLSRFNQYSNKEIAQELNISEKTVENQITKAIKLLRTGLKESLTSVIILLSSLV</sequence>
<dbReference type="InterPro" id="IPR007627">
    <property type="entry name" value="RNA_pol_sigma70_r2"/>
</dbReference>
<dbReference type="PANTHER" id="PTHR43133:SF46">
    <property type="entry name" value="RNA POLYMERASE SIGMA-70 FACTOR ECF SUBFAMILY"/>
    <property type="match status" value="1"/>
</dbReference>
<keyword evidence="8" id="KW-1185">Reference proteome</keyword>
<dbReference type="InterPro" id="IPR036388">
    <property type="entry name" value="WH-like_DNA-bd_sf"/>
</dbReference>
<evidence type="ECO:0000313" key="8">
    <source>
        <dbReference type="Proteomes" id="UP000323426"/>
    </source>
</evidence>
<evidence type="ECO:0000256" key="2">
    <source>
        <dbReference type="ARBA" id="ARBA00023015"/>
    </source>
</evidence>
<evidence type="ECO:0000256" key="3">
    <source>
        <dbReference type="ARBA" id="ARBA00023082"/>
    </source>
</evidence>
<dbReference type="InterPro" id="IPR013324">
    <property type="entry name" value="RNA_pol_sigma_r3/r4-like"/>
</dbReference>
<dbReference type="InterPro" id="IPR013249">
    <property type="entry name" value="RNA_pol_sigma70_r4_t2"/>
</dbReference>
<evidence type="ECO:0000313" key="7">
    <source>
        <dbReference type="EMBL" id="KAA5546766.1"/>
    </source>
</evidence>
<comment type="caution">
    <text evidence="7">The sequence shown here is derived from an EMBL/GenBank/DDBJ whole genome shotgun (WGS) entry which is preliminary data.</text>
</comment>
<dbReference type="NCBIfam" id="TIGR02937">
    <property type="entry name" value="sigma70-ECF"/>
    <property type="match status" value="1"/>
</dbReference>
<keyword evidence="2" id="KW-0805">Transcription regulation</keyword>
<dbReference type="InterPro" id="IPR014284">
    <property type="entry name" value="RNA_pol_sigma-70_dom"/>
</dbReference>
<name>A0A5M6DK63_9BACT</name>
<evidence type="ECO:0000256" key="4">
    <source>
        <dbReference type="ARBA" id="ARBA00023163"/>
    </source>
</evidence>
<dbReference type="Gene3D" id="1.10.10.10">
    <property type="entry name" value="Winged helix-like DNA-binding domain superfamily/Winged helix DNA-binding domain"/>
    <property type="match status" value="1"/>
</dbReference>
<accession>A0A5M6DK63</accession>
<dbReference type="PANTHER" id="PTHR43133">
    <property type="entry name" value="RNA POLYMERASE ECF-TYPE SIGMA FACTO"/>
    <property type="match status" value="1"/>
</dbReference>
<dbReference type="InterPro" id="IPR014327">
    <property type="entry name" value="RNA_pol_sigma70_bacteroid"/>
</dbReference>
<dbReference type="Pfam" id="PF08281">
    <property type="entry name" value="Sigma70_r4_2"/>
    <property type="match status" value="1"/>
</dbReference>
<evidence type="ECO:0000259" key="6">
    <source>
        <dbReference type="Pfam" id="PF08281"/>
    </source>
</evidence>
<gene>
    <name evidence="7" type="ORF">F0145_10545</name>
</gene>
<keyword evidence="4" id="KW-0804">Transcription</keyword>
<evidence type="ECO:0000259" key="5">
    <source>
        <dbReference type="Pfam" id="PF04542"/>
    </source>
</evidence>
<feature type="domain" description="RNA polymerase sigma factor 70 region 4 type 2" evidence="6">
    <location>
        <begin position="160"/>
        <end position="209"/>
    </location>
</feature>
<dbReference type="GO" id="GO:0006352">
    <property type="term" value="P:DNA-templated transcription initiation"/>
    <property type="evidence" value="ECO:0007669"/>
    <property type="project" value="InterPro"/>
</dbReference>
<dbReference type="InterPro" id="IPR039425">
    <property type="entry name" value="RNA_pol_sigma-70-like"/>
</dbReference>
<dbReference type="Proteomes" id="UP000323426">
    <property type="component" value="Unassembled WGS sequence"/>
</dbReference>